<evidence type="ECO:0000256" key="3">
    <source>
        <dbReference type="ARBA" id="ARBA00012180"/>
    </source>
</evidence>
<evidence type="ECO:0000313" key="9">
    <source>
        <dbReference type="EMBL" id="KIJ13914.1"/>
    </source>
</evidence>
<keyword evidence="4" id="KW-0540">Nuclease</keyword>
<name>A0A0C9SWG5_PAXIN</name>
<reference evidence="9 10" key="1">
    <citation type="submission" date="2014-06" db="EMBL/GenBank/DDBJ databases">
        <authorList>
            <consortium name="DOE Joint Genome Institute"/>
            <person name="Kuo A."/>
            <person name="Kohler A."/>
            <person name="Nagy L.G."/>
            <person name="Floudas D."/>
            <person name="Copeland A."/>
            <person name="Barry K.W."/>
            <person name="Cichocki N."/>
            <person name="Veneault-Fourrey C."/>
            <person name="LaButti K."/>
            <person name="Lindquist E.A."/>
            <person name="Lipzen A."/>
            <person name="Lundell T."/>
            <person name="Morin E."/>
            <person name="Murat C."/>
            <person name="Sun H."/>
            <person name="Tunlid A."/>
            <person name="Henrissat B."/>
            <person name="Grigoriev I.V."/>
            <person name="Hibbett D.S."/>
            <person name="Martin F."/>
            <person name="Nordberg H.P."/>
            <person name="Cantor M.N."/>
            <person name="Hua S.X."/>
        </authorList>
    </citation>
    <scope>NUCLEOTIDE SEQUENCE [LARGE SCALE GENOMIC DNA]</scope>
    <source>
        <strain evidence="9 10">ATCC 200175</strain>
    </source>
</reference>
<evidence type="ECO:0000256" key="6">
    <source>
        <dbReference type="ARBA" id="ARBA00022759"/>
    </source>
</evidence>
<keyword evidence="7" id="KW-0378">Hydrolase</keyword>
<dbReference type="PANTHER" id="PTHR10642">
    <property type="entry name" value="RIBONUCLEASE H1"/>
    <property type="match status" value="1"/>
</dbReference>
<dbReference type="EMBL" id="KN819347">
    <property type="protein sequence ID" value="KIJ13914.1"/>
    <property type="molecule type" value="Genomic_DNA"/>
</dbReference>
<dbReference type="HOGENOM" id="CLU_030894_4_0_1"/>
<reference evidence="10" key="2">
    <citation type="submission" date="2015-01" db="EMBL/GenBank/DDBJ databases">
        <title>Evolutionary Origins and Diversification of the Mycorrhizal Mutualists.</title>
        <authorList>
            <consortium name="DOE Joint Genome Institute"/>
            <consortium name="Mycorrhizal Genomics Consortium"/>
            <person name="Kohler A."/>
            <person name="Kuo A."/>
            <person name="Nagy L.G."/>
            <person name="Floudas D."/>
            <person name="Copeland A."/>
            <person name="Barry K.W."/>
            <person name="Cichocki N."/>
            <person name="Veneault-Fourrey C."/>
            <person name="LaButti K."/>
            <person name="Lindquist E.A."/>
            <person name="Lipzen A."/>
            <person name="Lundell T."/>
            <person name="Morin E."/>
            <person name="Murat C."/>
            <person name="Riley R."/>
            <person name="Ohm R."/>
            <person name="Sun H."/>
            <person name="Tunlid A."/>
            <person name="Henrissat B."/>
            <person name="Grigoriev I.V."/>
            <person name="Hibbett D.S."/>
            <person name="Martin F."/>
        </authorList>
    </citation>
    <scope>NUCLEOTIDE SEQUENCE [LARGE SCALE GENOMIC DNA]</scope>
    <source>
        <strain evidence="10">ATCC 200175</strain>
    </source>
</reference>
<sequence>MQVQRALNAPDGCQGVVSRKFVFCEAALTLETDELFLECPCCNRFLGYCCPHSQLPSRNQRSIYFSDGEHKPKKPCHEYAIAFVGGACLGNGQENATAGVGVAIGSESTTQWAIPIDHSVDPSHVRTSQRAELIAAIEGIRRLGEYDGPWEKAGPGSTRDRTTWVITSDSEYLVSGITECVPAWRRNGWRTSCKKRPKNLDLFQKLDATIEAHEREHRVQVAF</sequence>
<keyword evidence="5" id="KW-0479">Metal-binding</keyword>
<dbReference type="GO" id="GO:0046872">
    <property type="term" value="F:metal ion binding"/>
    <property type="evidence" value="ECO:0007669"/>
    <property type="project" value="UniProtKB-KW"/>
</dbReference>
<evidence type="ECO:0000313" key="10">
    <source>
        <dbReference type="Proteomes" id="UP000053647"/>
    </source>
</evidence>
<dbReference type="InterPro" id="IPR036397">
    <property type="entry name" value="RNaseH_sf"/>
</dbReference>
<gene>
    <name evidence="9" type="ORF">PAXINDRAFT_80161</name>
</gene>
<evidence type="ECO:0000259" key="8">
    <source>
        <dbReference type="PROSITE" id="PS50879"/>
    </source>
</evidence>
<keyword evidence="10" id="KW-1185">Reference proteome</keyword>
<dbReference type="PROSITE" id="PS50879">
    <property type="entry name" value="RNASE_H_1"/>
    <property type="match status" value="1"/>
</dbReference>
<organism evidence="9 10">
    <name type="scientific">Paxillus involutus ATCC 200175</name>
    <dbReference type="NCBI Taxonomy" id="664439"/>
    <lineage>
        <taxon>Eukaryota</taxon>
        <taxon>Fungi</taxon>
        <taxon>Dikarya</taxon>
        <taxon>Basidiomycota</taxon>
        <taxon>Agaricomycotina</taxon>
        <taxon>Agaricomycetes</taxon>
        <taxon>Agaricomycetidae</taxon>
        <taxon>Boletales</taxon>
        <taxon>Paxilineae</taxon>
        <taxon>Paxillaceae</taxon>
        <taxon>Paxillus</taxon>
    </lineage>
</organism>
<dbReference type="Proteomes" id="UP000053647">
    <property type="component" value="Unassembled WGS sequence"/>
</dbReference>
<dbReference type="PANTHER" id="PTHR10642:SF26">
    <property type="entry name" value="RIBONUCLEASE H1"/>
    <property type="match status" value="1"/>
</dbReference>
<dbReference type="InterPro" id="IPR050092">
    <property type="entry name" value="RNase_H"/>
</dbReference>
<evidence type="ECO:0000256" key="2">
    <source>
        <dbReference type="ARBA" id="ARBA00005300"/>
    </source>
</evidence>
<dbReference type="GO" id="GO:0004523">
    <property type="term" value="F:RNA-DNA hybrid ribonuclease activity"/>
    <property type="evidence" value="ECO:0007669"/>
    <property type="project" value="UniProtKB-EC"/>
</dbReference>
<dbReference type="Gene3D" id="3.30.420.10">
    <property type="entry name" value="Ribonuclease H-like superfamily/Ribonuclease H"/>
    <property type="match status" value="1"/>
</dbReference>
<proteinExistence type="inferred from homology"/>
<dbReference type="GO" id="GO:0003676">
    <property type="term" value="F:nucleic acid binding"/>
    <property type="evidence" value="ECO:0007669"/>
    <property type="project" value="InterPro"/>
</dbReference>
<accession>A0A0C9SWG5</accession>
<evidence type="ECO:0000256" key="7">
    <source>
        <dbReference type="ARBA" id="ARBA00022801"/>
    </source>
</evidence>
<keyword evidence="6" id="KW-0255">Endonuclease</keyword>
<dbReference type="InterPro" id="IPR012337">
    <property type="entry name" value="RNaseH-like_sf"/>
</dbReference>
<comment type="similarity">
    <text evidence="2">Belongs to the RNase H family.</text>
</comment>
<comment type="catalytic activity">
    <reaction evidence="1">
        <text>Endonucleolytic cleavage to 5'-phosphomonoester.</text>
        <dbReference type="EC" id="3.1.26.4"/>
    </reaction>
</comment>
<dbReference type="AlphaFoldDB" id="A0A0C9SWG5"/>
<dbReference type="GO" id="GO:0043137">
    <property type="term" value="P:DNA replication, removal of RNA primer"/>
    <property type="evidence" value="ECO:0007669"/>
    <property type="project" value="TreeGrafter"/>
</dbReference>
<evidence type="ECO:0000256" key="5">
    <source>
        <dbReference type="ARBA" id="ARBA00022723"/>
    </source>
</evidence>
<evidence type="ECO:0000256" key="1">
    <source>
        <dbReference type="ARBA" id="ARBA00000077"/>
    </source>
</evidence>
<dbReference type="OrthoDB" id="407198at2759"/>
<protein>
    <recommendedName>
        <fullName evidence="3">ribonuclease H</fullName>
        <ecNumber evidence="3">3.1.26.4</ecNumber>
    </recommendedName>
</protein>
<dbReference type="Pfam" id="PF00075">
    <property type="entry name" value="RNase_H"/>
    <property type="match status" value="1"/>
</dbReference>
<dbReference type="SUPFAM" id="SSF53098">
    <property type="entry name" value="Ribonuclease H-like"/>
    <property type="match status" value="1"/>
</dbReference>
<evidence type="ECO:0000256" key="4">
    <source>
        <dbReference type="ARBA" id="ARBA00022722"/>
    </source>
</evidence>
<dbReference type="EC" id="3.1.26.4" evidence="3"/>
<dbReference type="InterPro" id="IPR002156">
    <property type="entry name" value="RNaseH_domain"/>
</dbReference>
<feature type="domain" description="RNase H type-1" evidence="8">
    <location>
        <begin position="76"/>
        <end position="223"/>
    </location>
</feature>